<evidence type="ECO:0000313" key="4">
    <source>
        <dbReference type="EMBL" id="RIV20323.1"/>
    </source>
</evidence>
<dbReference type="AlphaFoldDB" id="A0A418M3V2"/>
<evidence type="ECO:0000259" key="3">
    <source>
        <dbReference type="Pfam" id="PF05065"/>
    </source>
</evidence>
<dbReference type="SUPFAM" id="SSF56563">
    <property type="entry name" value="Major capsid protein gp5"/>
    <property type="match status" value="1"/>
</dbReference>
<dbReference type="NCBIfam" id="TIGR01554">
    <property type="entry name" value="major_cap_HK97"/>
    <property type="match status" value="1"/>
</dbReference>
<dbReference type="RefSeq" id="WP_119669490.1">
    <property type="nucleotide sequence ID" value="NZ_QXED01000006.1"/>
</dbReference>
<organism evidence="4 5">
    <name type="scientific">Fibrisoma montanum</name>
    <dbReference type="NCBI Taxonomy" id="2305895"/>
    <lineage>
        <taxon>Bacteria</taxon>
        <taxon>Pseudomonadati</taxon>
        <taxon>Bacteroidota</taxon>
        <taxon>Cytophagia</taxon>
        <taxon>Cytophagales</taxon>
        <taxon>Spirosomataceae</taxon>
        <taxon>Fibrisoma</taxon>
    </lineage>
</organism>
<keyword evidence="2" id="KW-0175">Coiled coil</keyword>
<comment type="subcellular location">
    <subcellularLocation>
        <location evidence="1">Virion</location>
    </subcellularLocation>
</comment>
<comment type="caution">
    <text evidence="4">The sequence shown here is derived from an EMBL/GenBank/DDBJ whole genome shotgun (WGS) entry which is preliminary data.</text>
</comment>
<sequence length="448" mass="48941">MKTVKQLRDERGEKLEKLNAITATANQEKRELKPEEVTEFDGLETEIRSLDEQIKRAEIAEQRNAEAAASQGKPLGKLDNEQKRQQQLGQFSFLKAIRSLTAVNQNDKLTGFELEMHEEAEREARASHQTINGVGIPSIVMKAKSMETRDNSVTMPTQPADGSAVVQTQKLISMEDMLRNALMTHHLGATYYSDLAGNVDFVRMTERPVATWKPEVGNLDKSNVKFGPAGSLTPNRIGTYTVHSFQFLRQTAPSIEAQIRQELAYSVAEGIDRAAILGDGLDNEPTGILNASGVTKISMGANGGAMSRQSTINALGQLLAKNVNGRNLGWLINGATAAALLGTPYNETSDRFVMEALDRIGPYPVALSNTVPSNGTKGTTTTETLSKAFFGAWENLYIAQWGGYDLMVNPYTLGKAGQVELIIQAFADILVYEPKAFVVLEDIDTTLS</sequence>
<feature type="coiled-coil region" evidence="2">
    <location>
        <begin position="40"/>
        <end position="70"/>
    </location>
</feature>
<evidence type="ECO:0000256" key="1">
    <source>
        <dbReference type="ARBA" id="ARBA00004328"/>
    </source>
</evidence>
<dbReference type="InterPro" id="IPR054612">
    <property type="entry name" value="Phage_capsid-like_C"/>
</dbReference>
<dbReference type="Pfam" id="PF05065">
    <property type="entry name" value="Phage_capsid"/>
    <property type="match status" value="1"/>
</dbReference>
<dbReference type="EMBL" id="QXED01000006">
    <property type="protein sequence ID" value="RIV20323.1"/>
    <property type="molecule type" value="Genomic_DNA"/>
</dbReference>
<dbReference type="Gene3D" id="3.30.2400.10">
    <property type="entry name" value="Major capsid protein gp5"/>
    <property type="match status" value="1"/>
</dbReference>
<dbReference type="OrthoDB" id="9806592at2"/>
<dbReference type="InterPro" id="IPR024455">
    <property type="entry name" value="Phage_capsid"/>
</dbReference>
<reference evidence="4 5" key="1">
    <citation type="submission" date="2018-08" db="EMBL/GenBank/DDBJ databases">
        <title>Fibrisoma montanum sp. nov., isolated from Danxia mountain soil.</title>
        <authorList>
            <person name="Huang Y."/>
        </authorList>
    </citation>
    <scope>NUCLEOTIDE SEQUENCE [LARGE SCALE GENOMIC DNA]</scope>
    <source>
        <strain evidence="4 5">HYT19</strain>
    </source>
</reference>
<name>A0A418M3V2_9BACT</name>
<keyword evidence="5" id="KW-1185">Reference proteome</keyword>
<evidence type="ECO:0000313" key="5">
    <source>
        <dbReference type="Proteomes" id="UP000283523"/>
    </source>
</evidence>
<proteinExistence type="predicted"/>
<accession>A0A418M3V2</accession>
<gene>
    <name evidence="4" type="ORF">DYU11_19930</name>
</gene>
<dbReference type="Proteomes" id="UP000283523">
    <property type="component" value="Unassembled WGS sequence"/>
</dbReference>
<evidence type="ECO:0000256" key="2">
    <source>
        <dbReference type="SAM" id="Coils"/>
    </source>
</evidence>
<feature type="domain" description="Phage capsid-like C-terminal" evidence="3">
    <location>
        <begin position="193"/>
        <end position="441"/>
    </location>
</feature>
<protein>
    <submittedName>
        <fullName evidence="4">Phage major capsid protein</fullName>
    </submittedName>
</protein>